<name>A0AAC9RJH2_9CLOT</name>
<dbReference type="Gene3D" id="3.30.450.40">
    <property type="match status" value="1"/>
</dbReference>
<evidence type="ECO:0000256" key="6">
    <source>
        <dbReference type="ARBA" id="ARBA00022777"/>
    </source>
</evidence>
<dbReference type="InterPro" id="IPR035965">
    <property type="entry name" value="PAS-like_dom_sf"/>
</dbReference>
<evidence type="ECO:0000256" key="5">
    <source>
        <dbReference type="ARBA" id="ARBA00022741"/>
    </source>
</evidence>
<dbReference type="SMART" id="SM00091">
    <property type="entry name" value="PAS"/>
    <property type="match status" value="2"/>
</dbReference>
<keyword evidence="14" id="KW-1185">Reference proteome</keyword>
<dbReference type="InterPro" id="IPR000014">
    <property type="entry name" value="PAS"/>
</dbReference>
<evidence type="ECO:0000256" key="7">
    <source>
        <dbReference type="ARBA" id="ARBA00022840"/>
    </source>
</evidence>
<dbReference type="EC" id="2.7.13.3" evidence="2"/>
<dbReference type="CDD" id="cd00082">
    <property type="entry name" value="HisKA"/>
    <property type="match status" value="1"/>
</dbReference>
<dbReference type="InterPro" id="IPR036097">
    <property type="entry name" value="HisK_dim/P_sf"/>
</dbReference>
<dbReference type="Gene3D" id="3.30.450.20">
    <property type="entry name" value="PAS domain"/>
    <property type="match status" value="3"/>
</dbReference>
<proteinExistence type="predicted"/>
<dbReference type="SUPFAM" id="SSF47384">
    <property type="entry name" value="Homodimeric domain of signal transducing histidine kinase"/>
    <property type="match status" value="1"/>
</dbReference>
<dbReference type="Proteomes" id="UP000177894">
    <property type="component" value="Chromosome"/>
</dbReference>
<dbReference type="InterPro" id="IPR029016">
    <property type="entry name" value="GAF-like_dom_sf"/>
</dbReference>
<dbReference type="SUPFAM" id="SSF55785">
    <property type="entry name" value="PYP-like sensor domain (PAS domain)"/>
    <property type="match status" value="3"/>
</dbReference>
<gene>
    <name evidence="13" type="primary">tmoS_1</name>
    <name evidence="12" type="ORF">BJL90_09185</name>
    <name evidence="13" type="ORF">CLFO_07400</name>
</gene>
<reference evidence="12 14" key="1">
    <citation type="submission" date="2016-10" db="EMBL/GenBank/DDBJ databases">
        <title>Complete Genome Sequence of Acetogen Clostridium formicoaceticum ATCC 27076.</title>
        <authorList>
            <person name="Bao T."/>
            <person name="Cheng C."/>
            <person name="Zhao J."/>
            <person name="Yang S.-T."/>
            <person name="Wang J."/>
            <person name="Wang M."/>
        </authorList>
    </citation>
    <scope>NUCLEOTIDE SEQUENCE [LARGE SCALE GENOMIC DNA]</scope>
    <source>
        <strain evidence="12 14">ATCC 27076</strain>
    </source>
</reference>
<dbReference type="InterPro" id="IPR000700">
    <property type="entry name" value="PAS-assoc_C"/>
</dbReference>
<feature type="coiled-coil region" evidence="9">
    <location>
        <begin position="202"/>
        <end position="229"/>
    </location>
</feature>
<dbReference type="CDD" id="cd00130">
    <property type="entry name" value="PAS"/>
    <property type="match status" value="1"/>
</dbReference>
<keyword evidence="4 13" id="KW-0808">Transferase</keyword>
<evidence type="ECO:0000313" key="14">
    <source>
        <dbReference type="Proteomes" id="UP000177894"/>
    </source>
</evidence>
<evidence type="ECO:0000313" key="13">
    <source>
        <dbReference type="EMBL" id="ARE86418.1"/>
    </source>
</evidence>
<evidence type="ECO:0000259" key="10">
    <source>
        <dbReference type="PROSITE" id="PS50109"/>
    </source>
</evidence>
<dbReference type="PROSITE" id="PS50113">
    <property type="entry name" value="PAC"/>
    <property type="match status" value="1"/>
</dbReference>
<dbReference type="Gene3D" id="1.10.287.130">
    <property type="match status" value="1"/>
</dbReference>
<dbReference type="SUPFAM" id="SSF55874">
    <property type="entry name" value="ATPase domain of HSP90 chaperone/DNA topoisomerase II/histidine kinase"/>
    <property type="match status" value="1"/>
</dbReference>
<dbReference type="RefSeq" id="WP_070966911.1">
    <property type="nucleotide sequence ID" value="NZ_CP017603.1"/>
</dbReference>
<dbReference type="Pfam" id="PF02518">
    <property type="entry name" value="HATPase_c"/>
    <property type="match status" value="1"/>
</dbReference>
<dbReference type="PANTHER" id="PTHR43547:SF2">
    <property type="entry name" value="HYBRID SIGNAL TRANSDUCTION HISTIDINE KINASE C"/>
    <property type="match status" value="1"/>
</dbReference>
<dbReference type="Pfam" id="PF13426">
    <property type="entry name" value="PAS_9"/>
    <property type="match status" value="3"/>
</dbReference>
<dbReference type="PANTHER" id="PTHR43547">
    <property type="entry name" value="TWO-COMPONENT HISTIDINE KINASE"/>
    <property type="match status" value="1"/>
</dbReference>
<dbReference type="PROSITE" id="PS50109">
    <property type="entry name" value="HIS_KIN"/>
    <property type="match status" value="1"/>
</dbReference>
<dbReference type="Pfam" id="PF13188">
    <property type="entry name" value="PAS_8"/>
    <property type="match status" value="1"/>
</dbReference>
<keyword evidence="3" id="KW-0597">Phosphoprotein</keyword>
<evidence type="ECO:0000256" key="2">
    <source>
        <dbReference type="ARBA" id="ARBA00012438"/>
    </source>
</evidence>
<dbReference type="GO" id="GO:0005524">
    <property type="term" value="F:ATP binding"/>
    <property type="evidence" value="ECO:0007669"/>
    <property type="project" value="UniProtKB-KW"/>
</dbReference>
<dbReference type="Pfam" id="PF00512">
    <property type="entry name" value="HisKA"/>
    <property type="match status" value="1"/>
</dbReference>
<dbReference type="InterPro" id="IPR003594">
    <property type="entry name" value="HATPase_dom"/>
</dbReference>
<sequence>MEYKLWHDFTQKGILSLEVEENISRSWKTSRIYNVPCEALYKEQELSAFLLEKLLHRHKQHLTFTKEYLNGIAQGFRENIQKADYGIFLLNNEGYLLQTINNFSDKEEKLLGLSVGVNWGVNMKGTTAIGLTLEHNRHEVVKNYQHYQQRYHPYITEAIPIKNPQGDMIYILGLLSSTLQHSKLLSTLGRMTVRAIENEMVAIRYKSEVKELTEKVRKQNKRYETQTNLLNYILDNTREMIFIMNEEGKYILLNKASWKFMKENQVYNLRDIYEKLQVYNLEGKRMTKEEDTSLSIFTGKPIYTCKTMIRNLKGEEAYYHIHAIPYCDDLDRKLAIGIVEDITDYVKLQEVKNSFKSKAEQLEMIINTISDGVAILSPEGEYIMMNPACLKILPCLGRSKKGHYKIYDEVVEEKACSIIDKKSFGVVPCLKIKKQNDDKVYTEMAKEKICNISMIDKKGNVIGVEDYPLLKVLKGKKIKNQVFIINRNRKITYIQLSGSPVFDVDGKVAYAVISVNDITKIKKQEMKIKQQKEFINNVMNAVGAPMAVITYPDYVHKYLNHVYLEIISRIAGKNLTYEDIIGKTIYEILPPAYSRFMKHRKETLISEEITERAKMLSVKTPQGDGQYYQVVYTMLPNGGDGQKQMVVVGMDVTPQVKLQKETERLTKSREEYFATISHELRSPITIIHSVVQMLKSEYYTRHLTDGTKRLVSKVEKNTLRLLRLVNNFLDITRAEAGFMKLTLTNTNLVTYTDFIVESILPIGEKKNIEIDFSYDCSTATIALDVEKYERILLNLLSNAFKFTESNGKIQVYIQEDEEYMKVGVKDSGIGIAQEEVDKIFNRFYIAEHINKGEHRGTGIGLSLVKKLMEFMGGKIEVYSQKGNGSEFILFFPKKLEANSLNTKIDKQQLTENAYLELENIP</sequence>
<organism evidence="13 15">
    <name type="scientific">Clostridium formicaceticum</name>
    <dbReference type="NCBI Taxonomy" id="1497"/>
    <lineage>
        <taxon>Bacteria</taxon>
        <taxon>Bacillati</taxon>
        <taxon>Bacillota</taxon>
        <taxon>Clostridia</taxon>
        <taxon>Eubacteriales</taxon>
        <taxon>Clostridiaceae</taxon>
        <taxon>Clostridium</taxon>
    </lineage>
</organism>
<feature type="domain" description="PAC" evidence="11">
    <location>
        <begin position="478"/>
        <end position="530"/>
    </location>
</feature>
<dbReference type="AlphaFoldDB" id="A0AAC9RJH2"/>
<keyword evidence="6 13" id="KW-0418">Kinase</keyword>
<evidence type="ECO:0000256" key="9">
    <source>
        <dbReference type="SAM" id="Coils"/>
    </source>
</evidence>
<dbReference type="Gene3D" id="3.30.565.10">
    <property type="entry name" value="Histidine kinase-like ATPase, C-terminal domain"/>
    <property type="match status" value="1"/>
</dbReference>
<dbReference type="KEGG" id="cfm:BJL90_09185"/>
<dbReference type="SMART" id="SM00387">
    <property type="entry name" value="HATPase_c"/>
    <property type="match status" value="1"/>
</dbReference>
<dbReference type="Proteomes" id="UP000192478">
    <property type="component" value="Chromosome"/>
</dbReference>
<dbReference type="PRINTS" id="PR00344">
    <property type="entry name" value="BCTRLSENSOR"/>
</dbReference>
<keyword evidence="5" id="KW-0547">Nucleotide-binding</keyword>
<evidence type="ECO:0000313" key="15">
    <source>
        <dbReference type="Proteomes" id="UP000192478"/>
    </source>
</evidence>
<evidence type="ECO:0000256" key="4">
    <source>
        <dbReference type="ARBA" id="ARBA00022679"/>
    </source>
</evidence>
<dbReference type="SMART" id="SM00388">
    <property type="entry name" value="HisKA"/>
    <property type="match status" value="1"/>
</dbReference>
<dbReference type="EMBL" id="CP020559">
    <property type="protein sequence ID" value="ARE86418.1"/>
    <property type="molecule type" value="Genomic_DNA"/>
</dbReference>
<keyword evidence="7" id="KW-0067">ATP-binding</keyword>
<dbReference type="InterPro" id="IPR005467">
    <property type="entry name" value="His_kinase_dom"/>
</dbReference>
<keyword evidence="8" id="KW-0902">Two-component regulatory system</keyword>
<dbReference type="InterPro" id="IPR036890">
    <property type="entry name" value="HATPase_C_sf"/>
</dbReference>
<dbReference type="InterPro" id="IPR003661">
    <property type="entry name" value="HisK_dim/P_dom"/>
</dbReference>
<evidence type="ECO:0000259" key="11">
    <source>
        <dbReference type="PROSITE" id="PS50113"/>
    </source>
</evidence>
<keyword evidence="9" id="KW-0175">Coiled coil</keyword>
<dbReference type="InterPro" id="IPR004358">
    <property type="entry name" value="Sig_transdc_His_kin-like_C"/>
</dbReference>
<comment type="catalytic activity">
    <reaction evidence="1">
        <text>ATP + protein L-histidine = ADP + protein N-phospho-L-histidine.</text>
        <dbReference type="EC" id="2.7.13.3"/>
    </reaction>
</comment>
<dbReference type="EMBL" id="CP017603">
    <property type="protein sequence ID" value="AOY76056.1"/>
    <property type="molecule type" value="Genomic_DNA"/>
</dbReference>
<evidence type="ECO:0000256" key="3">
    <source>
        <dbReference type="ARBA" id="ARBA00022553"/>
    </source>
</evidence>
<protein>
    <recommendedName>
        <fullName evidence="2">histidine kinase</fullName>
        <ecNumber evidence="2">2.7.13.3</ecNumber>
    </recommendedName>
</protein>
<evidence type="ECO:0000256" key="8">
    <source>
        <dbReference type="ARBA" id="ARBA00023012"/>
    </source>
</evidence>
<dbReference type="GO" id="GO:0000155">
    <property type="term" value="F:phosphorelay sensor kinase activity"/>
    <property type="evidence" value="ECO:0007669"/>
    <property type="project" value="InterPro"/>
</dbReference>
<dbReference type="FunFam" id="3.30.565.10:FF:000037">
    <property type="entry name" value="Hybrid sensor histidine kinase/response regulator"/>
    <property type="match status" value="1"/>
</dbReference>
<evidence type="ECO:0000313" key="12">
    <source>
        <dbReference type="EMBL" id="AOY76056.1"/>
    </source>
</evidence>
<evidence type="ECO:0000256" key="1">
    <source>
        <dbReference type="ARBA" id="ARBA00000085"/>
    </source>
</evidence>
<accession>A0AAC9RJH2</accession>
<feature type="domain" description="Histidine kinase" evidence="10">
    <location>
        <begin position="675"/>
        <end position="895"/>
    </location>
</feature>
<reference evidence="13 15" key="2">
    <citation type="submission" date="2017-03" db="EMBL/GenBank/DDBJ databases">
        <title>Complete sequence of Clostridium formicaceticum DSM 92.</title>
        <authorList>
            <person name="Poehlein A."/>
            <person name="Karl M."/>
            <person name="Bengelsdorf F.R."/>
            <person name="Duerre P."/>
            <person name="Daniel R."/>
        </authorList>
    </citation>
    <scope>NUCLEOTIDE SEQUENCE [LARGE SCALE GENOMIC DNA]</scope>
    <source>
        <strain evidence="13 15">DSM 92</strain>
    </source>
</reference>